<evidence type="ECO:0000313" key="3">
    <source>
        <dbReference type="Proteomes" id="UP000598997"/>
    </source>
</evidence>
<name>A0A917DEP4_9SPHN</name>
<keyword evidence="3" id="KW-1185">Reference proteome</keyword>
<dbReference type="RefSeq" id="WP_066765808.1">
    <property type="nucleotide sequence ID" value="NZ_BMIO01000001.1"/>
</dbReference>
<dbReference type="SUPFAM" id="SSF51735">
    <property type="entry name" value="NAD(P)-binding Rossmann-fold domains"/>
    <property type="match status" value="1"/>
</dbReference>
<dbReference type="InterPro" id="IPR036291">
    <property type="entry name" value="NAD(P)-bd_dom_sf"/>
</dbReference>
<dbReference type="PANTHER" id="PTHR14097:SF7">
    <property type="entry name" value="OXIDOREDUCTASE HTATIP2"/>
    <property type="match status" value="1"/>
</dbReference>
<dbReference type="PANTHER" id="PTHR14097">
    <property type="entry name" value="OXIDOREDUCTASE HTATIP2"/>
    <property type="match status" value="1"/>
</dbReference>
<dbReference type="InterPro" id="IPR016040">
    <property type="entry name" value="NAD(P)-bd_dom"/>
</dbReference>
<dbReference type="Proteomes" id="UP000598997">
    <property type="component" value="Unassembled WGS sequence"/>
</dbReference>
<dbReference type="Gene3D" id="3.40.50.720">
    <property type="entry name" value="NAD(P)-binding Rossmann-like Domain"/>
    <property type="match status" value="1"/>
</dbReference>
<protein>
    <submittedName>
        <fullName evidence="2">Nucleoside-diphosphate sugar epimerase</fullName>
    </submittedName>
</protein>
<gene>
    <name evidence="2" type="ORF">GCM10010989_01470</name>
</gene>
<dbReference type="AlphaFoldDB" id="A0A917DEP4"/>
<accession>A0A917DEP4</accession>
<evidence type="ECO:0000259" key="1">
    <source>
        <dbReference type="Pfam" id="PF13460"/>
    </source>
</evidence>
<proteinExistence type="predicted"/>
<evidence type="ECO:0000313" key="2">
    <source>
        <dbReference type="EMBL" id="GGD31085.1"/>
    </source>
</evidence>
<comment type="caution">
    <text evidence="2">The sequence shown here is derived from an EMBL/GenBank/DDBJ whole genome shotgun (WGS) entry which is preliminary data.</text>
</comment>
<sequence length="238" mass="25711">MSERLVLIGATGLVGMSLICEARNFTNVRLTALSRREAPLPPGARMEMIIADPANWPGAIADMKPDVLACALGTTWKLAGKDEQAFRAVDYGLVVQCAKAAAHAGTRQMVAVSSVGADANAKAFYLRVKGEMENALKKMDFARVDILRPGLLRGARGGERRTGERLAMMASPVTDLMLHGQYRRFRSIKAEDVARAMLALAGEKAEGRFVHDNDGILRAPALTLAKRRIKPTRGALAD</sequence>
<reference evidence="2 3" key="1">
    <citation type="journal article" date="2014" name="Int. J. Syst. Evol. Microbiol.">
        <title>Complete genome sequence of Corynebacterium casei LMG S-19264T (=DSM 44701T), isolated from a smear-ripened cheese.</title>
        <authorList>
            <consortium name="US DOE Joint Genome Institute (JGI-PGF)"/>
            <person name="Walter F."/>
            <person name="Albersmeier A."/>
            <person name="Kalinowski J."/>
            <person name="Ruckert C."/>
        </authorList>
    </citation>
    <scope>NUCLEOTIDE SEQUENCE [LARGE SCALE GENOMIC DNA]</scope>
    <source>
        <strain evidence="2 3">CGMCC 1.15358</strain>
    </source>
</reference>
<feature type="domain" description="NAD(P)-binding" evidence="1">
    <location>
        <begin position="9"/>
        <end position="201"/>
    </location>
</feature>
<dbReference type="OrthoDB" id="9798632at2"/>
<dbReference type="EMBL" id="BMIO01000001">
    <property type="protein sequence ID" value="GGD31085.1"/>
    <property type="molecule type" value="Genomic_DNA"/>
</dbReference>
<dbReference type="Pfam" id="PF13460">
    <property type="entry name" value="NAD_binding_10"/>
    <property type="match status" value="1"/>
</dbReference>
<organism evidence="2 3">
    <name type="scientific">Croceicoccus pelagius</name>
    <dbReference type="NCBI Taxonomy" id="1703341"/>
    <lineage>
        <taxon>Bacteria</taxon>
        <taxon>Pseudomonadati</taxon>
        <taxon>Pseudomonadota</taxon>
        <taxon>Alphaproteobacteria</taxon>
        <taxon>Sphingomonadales</taxon>
        <taxon>Erythrobacteraceae</taxon>
        <taxon>Croceicoccus</taxon>
    </lineage>
</organism>